<organism evidence="2 3">
    <name type="scientific">Methylobacterium oryzae CBMB20</name>
    <dbReference type="NCBI Taxonomy" id="693986"/>
    <lineage>
        <taxon>Bacteria</taxon>
        <taxon>Pseudomonadati</taxon>
        <taxon>Pseudomonadota</taxon>
        <taxon>Alphaproteobacteria</taxon>
        <taxon>Hyphomicrobiales</taxon>
        <taxon>Methylobacteriaceae</taxon>
        <taxon>Methylobacterium</taxon>
    </lineage>
</organism>
<dbReference type="HOGENOM" id="CLU_1914625_0_0_5"/>
<evidence type="ECO:0000313" key="2">
    <source>
        <dbReference type="EMBL" id="AIQ91791.1"/>
    </source>
</evidence>
<name>A0A089NV25_9HYPH</name>
<evidence type="ECO:0000313" key="3">
    <source>
        <dbReference type="Proteomes" id="UP000029492"/>
    </source>
</evidence>
<dbReference type="KEGG" id="mor:MOC_4036"/>
<sequence>MRRPLRVPLRVSVTAAGWTERDLRHSCALLRRPGGSVTSMAGKIRTQDAPRTLFPVAQAARHVEGRRVSYVTARAGLFASDGCRVGGPCSAAGRPIPCPAGNRLSRGPPVRRQREACRRSKRGPPQAAQASM</sequence>
<gene>
    <name evidence="2" type="ORF">MOC_4036</name>
</gene>
<protein>
    <submittedName>
        <fullName evidence="2">Protein of unassigned function</fullName>
    </submittedName>
</protein>
<feature type="region of interest" description="Disordered" evidence="1">
    <location>
        <begin position="92"/>
        <end position="132"/>
    </location>
</feature>
<dbReference type="EMBL" id="CP003811">
    <property type="protein sequence ID" value="AIQ91791.1"/>
    <property type="molecule type" value="Genomic_DNA"/>
</dbReference>
<evidence type="ECO:0000256" key="1">
    <source>
        <dbReference type="SAM" id="MobiDB-lite"/>
    </source>
</evidence>
<reference evidence="2 3" key="1">
    <citation type="journal article" date="2014" name="PLoS ONE">
        <title>Genome Information of Methylobacterium oryzae, a Plant-Probiotic Methylotroph in the Phyllosphere.</title>
        <authorList>
            <person name="Kwak M.J."/>
            <person name="Jeong H."/>
            <person name="Madhaiyan M."/>
            <person name="Lee Y."/>
            <person name="Sa T.M."/>
            <person name="Oh T.K."/>
            <person name="Kim J.F."/>
        </authorList>
    </citation>
    <scope>NUCLEOTIDE SEQUENCE [LARGE SCALE GENOMIC DNA]</scope>
    <source>
        <strain evidence="2 3">CBMB20</strain>
    </source>
</reference>
<dbReference type="AlphaFoldDB" id="A0A089NV25"/>
<keyword evidence="3" id="KW-1185">Reference proteome</keyword>
<dbReference type="Proteomes" id="UP000029492">
    <property type="component" value="Chromosome"/>
</dbReference>
<dbReference type="STRING" id="693986.MOC_4036"/>
<accession>A0A089NV25</accession>
<proteinExistence type="predicted"/>